<protein>
    <recommendedName>
        <fullName evidence="2">PiggyBac transposable element-derived protein domain-containing protein</fullName>
    </recommendedName>
</protein>
<name>A0A197KBV7_9FUNG</name>
<feature type="region of interest" description="Disordered" evidence="1">
    <location>
        <begin position="120"/>
        <end position="150"/>
    </location>
</feature>
<dbReference type="OrthoDB" id="2423798at2759"/>
<evidence type="ECO:0000259" key="2">
    <source>
        <dbReference type="Pfam" id="PF13843"/>
    </source>
</evidence>
<dbReference type="InterPro" id="IPR029526">
    <property type="entry name" value="PGBD"/>
</dbReference>
<evidence type="ECO:0000313" key="3">
    <source>
        <dbReference type="EMBL" id="OAQ34658.1"/>
    </source>
</evidence>
<dbReference type="AlphaFoldDB" id="A0A197KBV7"/>
<gene>
    <name evidence="3" type="ORF">K457DRAFT_1870764</name>
</gene>
<dbReference type="Pfam" id="PF13843">
    <property type="entry name" value="DDE_Tnp_1_7"/>
    <property type="match status" value="1"/>
</dbReference>
<dbReference type="Proteomes" id="UP000078512">
    <property type="component" value="Unassembled WGS sequence"/>
</dbReference>
<reference evidence="3 4" key="1">
    <citation type="submission" date="2016-05" db="EMBL/GenBank/DDBJ databases">
        <title>Genome sequencing reveals origins of a unique bacterial endosymbiosis in the earliest lineages of terrestrial Fungi.</title>
        <authorList>
            <consortium name="DOE Joint Genome Institute"/>
            <person name="Uehling J."/>
            <person name="Gryganskyi A."/>
            <person name="Hameed K."/>
            <person name="Tschaplinski T."/>
            <person name="Misztal P."/>
            <person name="Wu S."/>
            <person name="Desiro A."/>
            <person name="Vande Pol N."/>
            <person name="Du Z.-Y."/>
            <person name="Zienkiewicz A."/>
            <person name="Zienkiewicz K."/>
            <person name="Morin E."/>
            <person name="Tisserant E."/>
            <person name="Splivallo R."/>
            <person name="Hainaut M."/>
            <person name="Henrissat B."/>
            <person name="Ohm R."/>
            <person name="Kuo A."/>
            <person name="Yan J."/>
            <person name="Lipzen A."/>
            <person name="Nolan M."/>
            <person name="Labutti K."/>
            <person name="Barry K."/>
            <person name="Goldstein A."/>
            <person name="Labbe J."/>
            <person name="Schadt C."/>
            <person name="Tuskan G."/>
            <person name="Grigoriev I."/>
            <person name="Martin F."/>
            <person name="Vilgalys R."/>
            <person name="Bonito G."/>
        </authorList>
    </citation>
    <scope>NUCLEOTIDE SEQUENCE [LARGE SCALE GENOMIC DNA]</scope>
    <source>
        <strain evidence="3 4">AG-77</strain>
    </source>
</reference>
<dbReference type="EMBL" id="KV442016">
    <property type="protein sequence ID" value="OAQ34658.1"/>
    <property type="molecule type" value="Genomic_DNA"/>
</dbReference>
<evidence type="ECO:0000256" key="1">
    <source>
        <dbReference type="SAM" id="MobiDB-lite"/>
    </source>
</evidence>
<accession>A0A197KBV7</accession>
<feature type="domain" description="PiggyBac transposable element-derived protein" evidence="2">
    <location>
        <begin position="8"/>
        <end position="59"/>
    </location>
</feature>
<sequence length="150" mass="17107">MPMQQVRMQENRDRVWTPVTNHKLRIVLGIIIYMGVFGKTSFDDYWSTSERYPQHSVSDCRVPRTRWRPRITSSNGNAIREHFQDAPSAAVDIPKIIDDYNNHVNGVDISDHTGSDLGAFSHNPMDNSFGPLPAQAGPSNNYPNERFLSY</sequence>
<keyword evidence="4" id="KW-1185">Reference proteome</keyword>
<evidence type="ECO:0000313" key="4">
    <source>
        <dbReference type="Proteomes" id="UP000078512"/>
    </source>
</evidence>
<proteinExistence type="predicted"/>
<organism evidence="3 4">
    <name type="scientific">Linnemannia elongata AG-77</name>
    <dbReference type="NCBI Taxonomy" id="1314771"/>
    <lineage>
        <taxon>Eukaryota</taxon>
        <taxon>Fungi</taxon>
        <taxon>Fungi incertae sedis</taxon>
        <taxon>Mucoromycota</taxon>
        <taxon>Mortierellomycotina</taxon>
        <taxon>Mortierellomycetes</taxon>
        <taxon>Mortierellales</taxon>
        <taxon>Mortierellaceae</taxon>
        <taxon>Linnemannia</taxon>
    </lineage>
</organism>